<dbReference type="InterPro" id="IPR046960">
    <property type="entry name" value="PPR_At4g14850-like_plant"/>
</dbReference>
<reference evidence="3" key="1">
    <citation type="submission" date="2023-02" db="EMBL/GenBank/DDBJ databases">
        <title>Genome of toxic invasive species Heracleum sosnowskyi carries increased number of genes despite the absence of recent whole-genome duplications.</title>
        <authorList>
            <person name="Schelkunov M."/>
            <person name="Shtratnikova V."/>
            <person name="Makarenko M."/>
            <person name="Klepikova A."/>
            <person name="Omelchenko D."/>
            <person name="Novikova G."/>
            <person name="Obukhova E."/>
            <person name="Bogdanov V."/>
            <person name="Penin A."/>
            <person name="Logacheva M."/>
        </authorList>
    </citation>
    <scope>NUCLEOTIDE SEQUENCE</scope>
    <source>
        <strain evidence="3">Hsosn_3</strain>
        <tissue evidence="3">Leaf</tissue>
    </source>
</reference>
<evidence type="ECO:0000256" key="1">
    <source>
        <dbReference type="ARBA" id="ARBA00022737"/>
    </source>
</evidence>
<gene>
    <name evidence="3" type="ORF">POM88_012953</name>
</gene>
<dbReference type="PROSITE" id="PS51375">
    <property type="entry name" value="PPR"/>
    <property type="match status" value="1"/>
</dbReference>
<evidence type="ECO:0000313" key="3">
    <source>
        <dbReference type="EMBL" id="KAK1393897.1"/>
    </source>
</evidence>
<keyword evidence="4" id="KW-1185">Reference proteome</keyword>
<dbReference type="GO" id="GO:0003723">
    <property type="term" value="F:RNA binding"/>
    <property type="evidence" value="ECO:0007669"/>
    <property type="project" value="InterPro"/>
</dbReference>
<evidence type="ECO:0000256" key="2">
    <source>
        <dbReference type="PROSITE-ProRule" id="PRU00708"/>
    </source>
</evidence>
<dbReference type="GO" id="GO:0009451">
    <property type="term" value="P:RNA modification"/>
    <property type="evidence" value="ECO:0007669"/>
    <property type="project" value="InterPro"/>
</dbReference>
<dbReference type="AlphaFoldDB" id="A0AAD8J0W5"/>
<keyword evidence="1" id="KW-0677">Repeat</keyword>
<dbReference type="PANTHER" id="PTHR47926">
    <property type="entry name" value="PENTATRICOPEPTIDE REPEAT-CONTAINING PROTEIN"/>
    <property type="match status" value="1"/>
</dbReference>
<evidence type="ECO:0008006" key="5">
    <source>
        <dbReference type="Google" id="ProtNLM"/>
    </source>
</evidence>
<feature type="repeat" description="PPR" evidence="2">
    <location>
        <begin position="1"/>
        <end position="28"/>
    </location>
</feature>
<dbReference type="Pfam" id="PF13041">
    <property type="entry name" value="PPR_2"/>
    <property type="match status" value="1"/>
</dbReference>
<name>A0AAD8J0W5_9APIA</name>
<reference evidence="3" key="2">
    <citation type="submission" date="2023-05" db="EMBL/GenBank/DDBJ databases">
        <authorList>
            <person name="Schelkunov M.I."/>
        </authorList>
    </citation>
    <scope>NUCLEOTIDE SEQUENCE</scope>
    <source>
        <strain evidence="3">Hsosn_3</strain>
        <tissue evidence="3">Leaf</tissue>
    </source>
</reference>
<organism evidence="3 4">
    <name type="scientific">Heracleum sosnowskyi</name>
    <dbReference type="NCBI Taxonomy" id="360622"/>
    <lineage>
        <taxon>Eukaryota</taxon>
        <taxon>Viridiplantae</taxon>
        <taxon>Streptophyta</taxon>
        <taxon>Embryophyta</taxon>
        <taxon>Tracheophyta</taxon>
        <taxon>Spermatophyta</taxon>
        <taxon>Magnoliopsida</taxon>
        <taxon>eudicotyledons</taxon>
        <taxon>Gunneridae</taxon>
        <taxon>Pentapetalae</taxon>
        <taxon>asterids</taxon>
        <taxon>campanulids</taxon>
        <taxon>Apiales</taxon>
        <taxon>Apiaceae</taxon>
        <taxon>Apioideae</taxon>
        <taxon>apioid superclade</taxon>
        <taxon>Tordylieae</taxon>
        <taxon>Tordyliinae</taxon>
        <taxon>Heracleum</taxon>
    </lineage>
</organism>
<protein>
    <recommendedName>
        <fullName evidence="5">Pentatricopeptide repeat-containing protein</fullName>
    </recommendedName>
</protein>
<dbReference type="EMBL" id="JAUIZM010000003">
    <property type="protein sequence ID" value="KAK1393897.1"/>
    <property type="molecule type" value="Genomic_DNA"/>
</dbReference>
<comment type="caution">
    <text evidence="3">The sequence shown here is derived from an EMBL/GenBank/DDBJ whole genome shotgun (WGS) entry which is preliminary data.</text>
</comment>
<proteinExistence type="predicted"/>
<dbReference type="NCBIfam" id="TIGR00756">
    <property type="entry name" value="PPR"/>
    <property type="match status" value="2"/>
</dbReference>
<dbReference type="Gene3D" id="1.25.40.10">
    <property type="entry name" value="Tetratricopeptide repeat domain"/>
    <property type="match status" value="1"/>
</dbReference>
<dbReference type="Proteomes" id="UP001237642">
    <property type="component" value="Unassembled WGS sequence"/>
</dbReference>
<dbReference type="InterPro" id="IPR011990">
    <property type="entry name" value="TPR-like_helical_dom_sf"/>
</dbReference>
<dbReference type="InterPro" id="IPR002885">
    <property type="entry name" value="PPR_rpt"/>
</dbReference>
<accession>A0AAD8J0W5</accession>
<sequence>MIAGYGMHGLGEKALQTFNRMIESGFEPDGVTFVACLSSCSHAGLVSKGREIFDQMEGGFKFEPQLEHYFCMVDLLGRAGFLKEAYNMVKKKVSMFSSGEAVETGMNELYSILQHLSLQMEEDASEYYFSLSRYR</sequence>
<evidence type="ECO:0000313" key="4">
    <source>
        <dbReference type="Proteomes" id="UP001237642"/>
    </source>
</evidence>